<dbReference type="AlphaFoldDB" id="A0A7W9U532"/>
<dbReference type="RefSeq" id="WP_183733476.1">
    <property type="nucleotide sequence ID" value="NZ_JACHBW010000042.1"/>
</dbReference>
<comment type="caution">
    <text evidence="1">The sequence shown here is derived from an EMBL/GenBank/DDBJ whole genome shotgun (WGS) entry which is preliminary data.</text>
</comment>
<protein>
    <submittedName>
        <fullName evidence="1">Uncharacterized protein</fullName>
    </submittedName>
</protein>
<proteinExistence type="predicted"/>
<name>A0A7W9U532_9BURK</name>
<reference evidence="1 2" key="1">
    <citation type="submission" date="2020-08" db="EMBL/GenBank/DDBJ databases">
        <title>Above-ground endophytic microbial communities from plants in different locations in the United States.</title>
        <authorList>
            <person name="Frank C."/>
        </authorList>
    </citation>
    <scope>NUCLEOTIDE SEQUENCE [LARGE SCALE GENOMIC DNA]</scope>
    <source>
        <strain evidence="1 2">WP4_2_2</strain>
    </source>
</reference>
<evidence type="ECO:0000313" key="1">
    <source>
        <dbReference type="EMBL" id="MBB6107124.1"/>
    </source>
</evidence>
<dbReference type="EMBL" id="JACHBW010000042">
    <property type="protein sequence ID" value="MBB6107124.1"/>
    <property type="molecule type" value="Genomic_DNA"/>
</dbReference>
<accession>A0A7W9U532</accession>
<keyword evidence="2" id="KW-1185">Reference proteome</keyword>
<dbReference type="Proteomes" id="UP000571554">
    <property type="component" value="Unassembled WGS sequence"/>
</dbReference>
<sequence length="179" mass="19535">MLLITEADHTQAQCRLNTQLENATPVFNWNKTIVTLGNVEYVSVRSVTRCAGGVVQIERIPDKAGTVTDVNVASGLYLSVAVVNSSPLTYTALVAKLGSREPVANFAGMYSTAKSSSRVLKESFTYLDSRPGRISPDGRYVSVDGSMQCTPEAYPGVWDLKRKQKVVRENGCESLFTSY</sequence>
<gene>
    <name evidence="1" type="ORF">F4827_007005</name>
</gene>
<organism evidence="1 2">
    <name type="scientific">Paraburkholderia bannensis</name>
    <dbReference type="NCBI Taxonomy" id="765414"/>
    <lineage>
        <taxon>Bacteria</taxon>
        <taxon>Pseudomonadati</taxon>
        <taxon>Pseudomonadota</taxon>
        <taxon>Betaproteobacteria</taxon>
        <taxon>Burkholderiales</taxon>
        <taxon>Burkholderiaceae</taxon>
        <taxon>Paraburkholderia</taxon>
    </lineage>
</organism>
<evidence type="ECO:0000313" key="2">
    <source>
        <dbReference type="Proteomes" id="UP000571554"/>
    </source>
</evidence>